<accession>A0ABR0PB07</accession>
<dbReference type="Proteomes" id="UP001358586">
    <property type="component" value="Chromosome 7"/>
</dbReference>
<dbReference type="InterPro" id="IPR002156">
    <property type="entry name" value="RNaseH_domain"/>
</dbReference>
<evidence type="ECO:0000313" key="3">
    <source>
        <dbReference type="Proteomes" id="UP001358586"/>
    </source>
</evidence>
<evidence type="ECO:0000313" key="2">
    <source>
        <dbReference type="EMBL" id="KAK5818418.1"/>
    </source>
</evidence>
<sequence>MALAPVTEPSGLAGYSDCRCPFFQQFDTISSPNSYNSLPHSLEAMGLINNRTRMDVSRLVVMVWEMMDRDWEVTVQFSPRIMNMAADFMASMSKNLSIGLYIFEEPPHGMAATLLQDCLGLRVLPAECYG</sequence>
<name>A0ABR0PB07_GOSAR</name>
<gene>
    <name evidence="2" type="ORF">PVK06_023355</name>
</gene>
<keyword evidence="3" id="KW-1185">Reference proteome</keyword>
<feature type="domain" description="RNase H type-1" evidence="1">
    <location>
        <begin position="44"/>
        <end position="92"/>
    </location>
</feature>
<evidence type="ECO:0000259" key="1">
    <source>
        <dbReference type="Pfam" id="PF13456"/>
    </source>
</evidence>
<dbReference type="Pfam" id="PF13456">
    <property type="entry name" value="RVT_3"/>
    <property type="match status" value="1"/>
</dbReference>
<comment type="caution">
    <text evidence="2">The sequence shown here is derived from an EMBL/GenBank/DDBJ whole genome shotgun (WGS) entry which is preliminary data.</text>
</comment>
<dbReference type="EMBL" id="JARKNE010000007">
    <property type="protein sequence ID" value="KAK5818418.1"/>
    <property type="molecule type" value="Genomic_DNA"/>
</dbReference>
<organism evidence="2 3">
    <name type="scientific">Gossypium arboreum</name>
    <name type="common">Tree cotton</name>
    <name type="synonym">Gossypium nanking</name>
    <dbReference type="NCBI Taxonomy" id="29729"/>
    <lineage>
        <taxon>Eukaryota</taxon>
        <taxon>Viridiplantae</taxon>
        <taxon>Streptophyta</taxon>
        <taxon>Embryophyta</taxon>
        <taxon>Tracheophyta</taxon>
        <taxon>Spermatophyta</taxon>
        <taxon>Magnoliopsida</taxon>
        <taxon>eudicotyledons</taxon>
        <taxon>Gunneridae</taxon>
        <taxon>Pentapetalae</taxon>
        <taxon>rosids</taxon>
        <taxon>malvids</taxon>
        <taxon>Malvales</taxon>
        <taxon>Malvaceae</taxon>
        <taxon>Malvoideae</taxon>
        <taxon>Gossypium</taxon>
    </lineage>
</organism>
<reference evidence="2 3" key="1">
    <citation type="submission" date="2023-03" db="EMBL/GenBank/DDBJ databases">
        <title>WGS of Gossypium arboreum.</title>
        <authorList>
            <person name="Yu D."/>
        </authorList>
    </citation>
    <scope>NUCLEOTIDE SEQUENCE [LARGE SCALE GENOMIC DNA]</scope>
    <source>
        <tissue evidence="2">Leaf</tissue>
    </source>
</reference>
<protein>
    <recommendedName>
        <fullName evidence="1">RNase H type-1 domain-containing protein</fullName>
    </recommendedName>
</protein>
<proteinExistence type="predicted"/>